<dbReference type="Proteomes" id="UP000237819">
    <property type="component" value="Unassembled WGS sequence"/>
</dbReference>
<evidence type="ECO:0000313" key="2">
    <source>
        <dbReference type="Proteomes" id="UP000237819"/>
    </source>
</evidence>
<accession>A0A2S8GRP0</accession>
<comment type="caution">
    <text evidence="1">The sequence shown here is derived from an EMBL/GenBank/DDBJ whole genome shotgun (WGS) entry which is preliminary data.</text>
</comment>
<gene>
    <name evidence="1" type="ORF">C5Y93_06245</name>
</gene>
<dbReference type="EMBL" id="PUHZ01000006">
    <property type="protein sequence ID" value="PQO47090.1"/>
    <property type="molecule type" value="Genomic_DNA"/>
</dbReference>
<dbReference type="AlphaFoldDB" id="A0A2S8GRP0"/>
<organism evidence="1 2">
    <name type="scientific">Blastopirellula marina</name>
    <dbReference type="NCBI Taxonomy" id="124"/>
    <lineage>
        <taxon>Bacteria</taxon>
        <taxon>Pseudomonadati</taxon>
        <taxon>Planctomycetota</taxon>
        <taxon>Planctomycetia</taxon>
        <taxon>Pirellulales</taxon>
        <taxon>Pirellulaceae</taxon>
        <taxon>Blastopirellula</taxon>
    </lineage>
</organism>
<evidence type="ECO:0000313" key="1">
    <source>
        <dbReference type="EMBL" id="PQO47090.1"/>
    </source>
</evidence>
<name>A0A2S8GRP0_9BACT</name>
<protein>
    <submittedName>
        <fullName evidence="1">Uncharacterized protein</fullName>
    </submittedName>
</protein>
<proteinExistence type="predicted"/>
<sequence>MNQLPCRDRRQLVAEIIPESAALSLCVKTVCDFVVAMKLPITLLTHKLAVGLLFAANQSVTRLATESLHKADRVRGYEKTVVGFDDHGHDLGMVGKSASASKGSSATVG</sequence>
<reference evidence="1 2" key="1">
    <citation type="submission" date="2018-02" db="EMBL/GenBank/DDBJ databases">
        <title>Comparative genomes isolates from brazilian mangrove.</title>
        <authorList>
            <person name="Araujo J.E."/>
            <person name="Taketani R.G."/>
            <person name="Silva M.C.P."/>
            <person name="Loureco M.V."/>
            <person name="Andreote F.D."/>
        </authorList>
    </citation>
    <scope>NUCLEOTIDE SEQUENCE [LARGE SCALE GENOMIC DNA]</scope>
    <source>
        <strain evidence="1 2">Nap-Phe MGV</strain>
    </source>
</reference>